<evidence type="ECO:0000256" key="2">
    <source>
        <dbReference type="ARBA" id="ARBA00010505"/>
    </source>
</evidence>
<dbReference type="InterPro" id="IPR013766">
    <property type="entry name" value="Thioredoxin_domain"/>
</dbReference>
<feature type="domain" description="Thioredoxin" evidence="10">
    <location>
        <begin position="34"/>
        <end position="190"/>
    </location>
</feature>
<dbReference type="GO" id="GO:0034599">
    <property type="term" value="P:cellular response to oxidative stress"/>
    <property type="evidence" value="ECO:0007669"/>
    <property type="project" value="InterPro"/>
</dbReference>
<dbReference type="EMBL" id="KP657486">
    <property type="protein sequence ID" value="AKN23455.1"/>
    <property type="molecule type" value="mRNA"/>
</dbReference>
<evidence type="ECO:0000256" key="8">
    <source>
        <dbReference type="PIRSR" id="PIRSR637944-1"/>
    </source>
</evidence>
<dbReference type="GO" id="GO:0008379">
    <property type="term" value="F:thioredoxin peroxidase activity"/>
    <property type="evidence" value="ECO:0007669"/>
    <property type="project" value="InterPro"/>
</dbReference>
<dbReference type="InterPro" id="IPR013740">
    <property type="entry name" value="Redoxin"/>
</dbReference>
<sequence>MAYYIKSSLSIGTRLVRPQITRFLSVSSALRIPIQVGDKLPSSTLFEHNPGEKIVTTELFNKGKHIIFGVPGAFTPGCSQTHLPGFIKEHDALTKKGIQSIACISVNDPFVMDAWGKVHKADGKIRMLADVEAEFTKAMGLSIDLTAVLGNHRSKRYAMVVEDGIVKFLHIEPDGTGLTCSLASNIINDL</sequence>
<dbReference type="EC" id="1.11.1.24" evidence="9"/>
<dbReference type="PANTHER" id="PTHR10430:SF16">
    <property type="entry name" value="PEROXIREDOXIN-5, MITOCHONDRIAL"/>
    <property type="match status" value="1"/>
</dbReference>
<dbReference type="SMR" id="A0A0H3YJQ4"/>
<protein>
    <recommendedName>
        <fullName evidence="9">Peroxiredoxin-5</fullName>
        <ecNumber evidence="9">1.11.1.24</ecNumber>
    </recommendedName>
</protein>
<comment type="function">
    <text evidence="1">Thiol-specific peroxidase that catalyzes the reduction of hydrogen peroxide and organic hydroperoxides to water and alcohols, respectively. Plays a role in cell protection against oxidative stress by detoxifying peroxides and as sensor of hydrogen peroxide-mediated signaling events.</text>
</comment>
<dbReference type="AlphaFoldDB" id="A0A0H3YJQ4"/>
<proteinExistence type="evidence at transcript level"/>
<evidence type="ECO:0000256" key="3">
    <source>
        <dbReference type="ARBA" id="ARBA00022559"/>
    </source>
</evidence>
<dbReference type="FunFam" id="3.40.30.10:FF:000020">
    <property type="entry name" value="Peroxiredoxin"/>
    <property type="match status" value="1"/>
</dbReference>
<dbReference type="PROSITE" id="PS51352">
    <property type="entry name" value="THIOREDOXIN_2"/>
    <property type="match status" value="1"/>
</dbReference>
<accession>A0A0H3YJQ4</accession>
<organism evidence="11">
    <name type="scientific">Sepiella maindroni</name>
    <dbReference type="NCBI Taxonomy" id="153280"/>
    <lineage>
        <taxon>Eukaryota</taxon>
        <taxon>Metazoa</taxon>
        <taxon>Spiralia</taxon>
        <taxon>Lophotrochozoa</taxon>
        <taxon>Mollusca</taxon>
        <taxon>Cephalopoda</taxon>
        <taxon>Coleoidea</taxon>
        <taxon>Decapodiformes</taxon>
        <taxon>Sepiida</taxon>
        <taxon>Sepiina</taxon>
        <taxon>Sepiidae</taxon>
        <taxon>Sepiella</taxon>
    </lineage>
</organism>
<dbReference type="GO" id="GO:0042744">
    <property type="term" value="P:hydrogen peroxide catabolic process"/>
    <property type="evidence" value="ECO:0007669"/>
    <property type="project" value="TreeGrafter"/>
</dbReference>
<comment type="catalytic activity">
    <reaction evidence="7 9">
        <text>a hydroperoxide + [thioredoxin]-dithiol = an alcohol + [thioredoxin]-disulfide + H2O</text>
        <dbReference type="Rhea" id="RHEA:62620"/>
        <dbReference type="Rhea" id="RHEA-COMP:10698"/>
        <dbReference type="Rhea" id="RHEA-COMP:10700"/>
        <dbReference type="ChEBI" id="CHEBI:15377"/>
        <dbReference type="ChEBI" id="CHEBI:29950"/>
        <dbReference type="ChEBI" id="CHEBI:30879"/>
        <dbReference type="ChEBI" id="CHEBI:35924"/>
        <dbReference type="ChEBI" id="CHEBI:50058"/>
        <dbReference type="EC" id="1.11.1.24"/>
    </reaction>
</comment>
<dbReference type="Pfam" id="PF08534">
    <property type="entry name" value="Redoxin"/>
    <property type="match status" value="1"/>
</dbReference>
<dbReference type="InterPro" id="IPR037944">
    <property type="entry name" value="PRX5-like"/>
</dbReference>
<evidence type="ECO:0000256" key="6">
    <source>
        <dbReference type="ARBA" id="ARBA00023284"/>
    </source>
</evidence>
<dbReference type="GO" id="GO:0005777">
    <property type="term" value="C:peroxisome"/>
    <property type="evidence" value="ECO:0007669"/>
    <property type="project" value="TreeGrafter"/>
</dbReference>
<dbReference type="InterPro" id="IPR036249">
    <property type="entry name" value="Thioredoxin-like_sf"/>
</dbReference>
<reference evidence="11" key="1">
    <citation type="submission" date="2015-01" db="EMBL/GenBank/DDBJ databases">
        <title>Molecular cloning and characterization of a novel peroxiredoxin 5 protein from Sepiella maindroni.</title>
        <authorList>
            <person name="Song W."/>
        </authorList>
    </citation>
    <scope>NUCLEOTIDE SEQUENCE</scope>
</reference>
<keyword evidence="6 9" id="KW-0676">Redox-active center</keyword>
<dbReference type="SUPFAM" id="SSF52833">
    <property type="entry name" value="Thioredoxin-like"/>
    <property type="match status" value="1"/>
</dbReference>
<evidence type="ECO:0000256" key="4">
    <source>
        <dbReference type="ARBA" id="ARBA00022862"/>
    </source>
</evidence>
<dbReference type="PANTHER" id="PTHR10430">
    <property type="entry name" value="PEROXIREDOXIN"/>
    <property type="match status" value="1"/>
</dbReference>
<evidence type="ECO:0000256" key="5">
    <source>
        <dbReference type="ARBA" id="ARBA00023002"/>
    </source>
</evidence>
<comment type="similarity">
    <text evidence="2 9">Belongs to the peroxiredoxin family. Prx5 subfamily.</text>
</comment>
<dbReference type="GO" id="GO:0045454">
    <property type="term" value="P:cell redox homeostasis"/>
    <property type="evidence" value="ECO:0007669"/>
    <property type="project" value="TreeGrafter"/>
</dbReference>
<evidence type="ECO:0000313" key="11">
    <source>
        <dbReference type="EMBL" id="AKN23455.1"/>
    </source>
</evidence>
<keyword evidence="3 9" id="KW-0575">Peroxidase</keyword>
<evidence type="ECO:0000259" key="10">
    <source>
        <dbReference type="PROSITE" id="PS51352"/>
    </source>
</evidence>
<keyword evidence="4 9" id="KW-0049">Antioxidant</keyword>
<evidence type="ECO:0000256" key="7">
    <source>
        <dbReference type="ARBA" id="ARBA00049091"/>
    </source>
</evidence>
<dbReference type="GO" id="GO:0005739">
    <property type="term" value="C:mitochondrion"/>
    <property type="evidence" value="ECO:0007669"/>
    <property type="project" value="TreeGrafter"/>
</dbReference>
<name>A0A0H3YJQ4_9MOLL</name>
<evidence type="ECO:0000256" key="9">
    <source>
        <dbReference type="RuleBase" id="RU366011"/>
    </source>
</evidence>
<evidence type="ECO:0000256" key="1">
    <source>
        <dbReference type="ARBA" id="ARBA00003330"/>
    </source>
</evidence>
<dbReference type="CDD" id="cd03013">
    <property type="entry name" value="PRX5_like"/>
    <property type="match status" value="1"/>
</dbReference>
<keyword evidence="5 9" id="KW-0560">Oxidoreductase</keyword>
<dbReference type="Gene3D" id="3.40.30.10">
    <property type="entry name" value="Glutaredoxin"/>
    <property type="match status" value="1"/>
</dbReference>
<feature type="active site" description="Cysteine sulfenic acid (-SOH) intermediate" evidence="8">
    <location>
        <position position="78"/>
    </location>
</feature>